<gene>
    <name evidence="13" type="primary">recU</name>
    <name evidence="14" type="ORF">P4I72_29850</name>
</gene>
<evidence type="ECO:0000256" key="2">
    <source>
        <dbReference type="ARBA" id="ARBA00022490"/>
    </source>
</evidence>
<evidence type="ECO:0000256" key="5">
    <source>
        <dbReference type="ARBA" id="ARBA00022759"/>
    </source>
</evidence>
<dbReference type="SUPFAM" id="SSF52980">
    <property type="entry name" value="Restriction endonuclease-like"/>
    <property type="match status" value="1"/>
</dbReference>
<keyword evidence="3 13" id="KW-0540">Nuclease</keyword>
<feature type="binding site" evidence="13">
    <location>
        <position position="77"/>
    </location>
    <ligand>
        <name>Mg(2+)</name>
        <dbReference type="ChEBI" id="CHEBI:18420"/>
    </ligand>
</feature>
<name>A0ABU6GCD7_9BACL</name>
<evidence type="ECO:0000256" key="4">
    <source>
        <dbReference type="ARBA" id="ARBA00022723"/>
    </source>
</evidence>
<dbReference type="InterPro" id="IPR011856">
    <property type="entry name" value="tRNA_endonuc-like_dom_sf"/>
</dbReference>
<comment type="caution">
    <text evidence="14">The sequence shown here is derived from an EMBL/GenBank/DDBJ whole genome shotgun (WGS) entry which is preliminary data.</text>
</comment>
<organism evidence="14 15">
    <name type="scientific">Paenibacillus alba</name>
    <dbReference type="NCBI Taxonomy" id="1197127"/>
    <lineage>
        <taxon>Bacteria</taxon>
        <taxon>Bacillati</taxon>
        <taxon>Bacillota</taxon>
        <taxon>Bacilli</taxon>
        <taxon>Bacillales</taxon>
        <taxon>Paenibacillaceae</taxon>
        <taxon>Paenibacillus</taxon>
    </lineage>
</organism>
<keyword evidence="6 13" id="KW-0227">DNA damage</keyword>
<evidence type="ECO:0000256" key="7">
    <source>
        <dbReference type="ARBA" id="ARBA00022801"/>
    </source>
</evidence>
<evidence type="ECO:0000256" key="10">
    <source>
        <dbReference type="ARBA" id="ARBA00023204"/>
    </source>
</evidence>
<keyword evidence="2 13" id="KW-0963">Cytoplasm</keyword>
<evidence type="ECO:0000256" key="12">
    <source>
        <dbReference type="ARBA" id="ARBA00029523"/>
    </source>
</evidence>
<dbReference type="RefSeq" id="WP_326075297.1">
    <property type="nucleotide sequence ID" value="NZ_JARLKY010000090.1"/>
</dbReference>
<dbReference type="Proteomes" id="UP001338137">
    <property type="component" value="Unassembled WGS sequence"/>
</dbReference>
<evidence type="ECO:0000256" key="8">
    <source>
        <dbReference type="ARBA" id="ARBA00022842"/>
    </source>
</evidence>
<dbReference type="EC" id="3.1.21.10" evidence="13"/>
<dbReference type="HAMAP" id="MF_00130">
    <property type="entry name" value="RecU"/>
    <property type="match status" value="1"/>
</dbReference>
<accession>A0ABU6GCD7</accession>
<evidence type="ECO:0000256" key="3">
    <source>
        <dbReference type="ARBA" id="ARBA00022722"/>
    </source>
</evidence>
<dbReference type="EMBL" id="JARLKY010000090">
    <property type="protein sequence ID" value="MEC0231310.1"/>
    <property type="molecule type" value="Genomic_DNA"/>
</dbReference>
<sequence>MVINSCLHYRRKKMARIEKVSVPWTVLRVGVKIVSAFPDGPSTVDFMGDVQGRSIAFEAKSTEEERSFPLANFEEHQIEFLRDWQGIKFALIEFARYRKTFFVPWDKLILAWDNQSDLRGRKSLKLNWFLEECYEVVQGNGVPLDFLRYIDYE</sequence>
<protein>
    <recommendedName>
        <fullName evidence="12 13">Holliday junction resolvase RecU</fullName>
        <ecNumber evidence="13">3.1.21.10</ecNumber>
    </recommendedName>
    <alternativeName>
        <fullName evidence="13">Recombination protein U homolog</fullName>
    </alternativeName>
</protein>
<keyword evidence="10 13" id="KW-0234">DNA repair</keyword>
<evidence type="ECO:0000256" key="11">
    <source>
        <dbReference type="ARBA" id="ARBA00023447"/>
    </source>
</evidence>
<feature type="binding site" evidence="13">
    <location>
        <position position="58"/>
    </location>
    <ligand>
        <name>Mg(2+)</name>
        <dbReference type="ChEBI" id="CHEBI:18420"/>
    </ligand>
</feature>
<comment type="catalytic activity">
    <reaction evidence="13">
        <text>Endonucleolytic cleavage at a junction such as a reciprocal single-stranded crossover between two homologous DNA duplexes (Holliday junction).</text>
        <dbReference type="EC" id="3.1.21.10"/>
    </reaction>
</comment>
<dbReference type="InterPro" id="IPR004612">
    <property type="entry name" value="Resolv_RecU"/>
</dbReference>
<keyword evidence="15" id="KW-1185">Reference proteome</keyword>
<evidence type="ECO:0000313" key="14">
    <source>
        <dbReference type="EMBL" id="MEC0231310.1"/>
    </source>
</evidence>
<comment type="similarity">
    <text evidence="11 13">Belongs to the RecU family.</text>
</comment>
<keyword evidence="4 13" id="KW-0479">Metal-binding</keyword>
<comment type="function">
    <text evidence="13">Endonuclease that resolves Holliday junction intermediates in genetic recombination. Cleaves mobile four-strand junctions by introducing symmetrical nicks in paired strands. Promotes annealing of linear ssDNA with homologous dsDNA. Required for DNA repair, homologous recombination and chromosome segregation.</text>
</comment>
<evidence type="ECO:0000256" key="6">
    <source>
        <dbReference type="ARBA" id="ARBA00022763"/>
    </source>
</evidence>
<feature type="site" description="Transition state stabilizer" evidence="13">
    <location>
        <position position="60"/>
    </location>
</feature>
<dbReference type="Pfam" id="PF03838">
    <property type="entry name" value="RecU"/>
    <property type="match status" value="1"/>
</dbReference>
<evidence type="ECO:0000256" key="1">
    <source>
        <dbReference type="ARBA" id="ARBA00004496"/>
    </source>
</evidence>
<evidence type="ECO:0000313" key="15">
    <source>
        <dbReference type="Proteomes" id="UP001338137"/>
    </source>
</evidence>
<keyword evidence="9 13" id="KW-0233">DNA recombination</keyword>
<keyword evidence="7 13" id="KW-0378">Hydrolase</keyword>
<comment type="subcellular location">
    <subcellularLocation>
        <location evidence="1 13">Cytoplasm</location>
    </subcellularLocation>
</comment>
<feature type="binding site" evidence="13">
    <location>
        <position position="43"/>
    </location>
    <ligand>
        <name>Mg(2+)</name>
        <dbReference type="ChEBI" id="CHEBI:18420"/>
    </ligand>
</feature>
<comment type="cofactor">
    <cofactor evidence="13">
        <name>Mg(2+)</name>
        <dbReference type="ChEBI" id="CHEBI:18420"/>
    </cofactor>
    <text evidence="13">Binds 1 Mg(2+) ion per subunit.</text>
</comment>
<evidence type="ECO:0000256" key="13">
    <source>
        <dbReference type="HAMAP-Rule" id="MF_00130"/>
    </source>
</evidence>
<dbReference type="CDD" id="cd22354">
    <property type="entry name" value="RecU-like"/>
    <property type="match status" value="1"/>
</dbReference>
<proteinExistence type="inferred from homology"/>
<dbReference type="Gene3D" id="3.40.1350.10">
    <property type="match status" value="1"/>
</dbReference>
<keyword evidence="5 13" id="KW-0255">Endonuclease</keyword>
<evidence type="ECO:0000256" key="9">
    <source>
        <dbReference type="ARBA" id="ARBA00023172"/>
    </source>
</evidence>
<feature type="binding site" evidence="13">
    <location>
        <position position="45"/>
    </location>
    <ligand>
        <name>Mg(2+)</name>
        <dbReference type="ChEBI" id="CHEBI:18420"/>
    </ligand>
</feature>
<keyword evidence="8 13" id="KW-0460">Magnesium</keyword>
<reference evidence="14 15" key="1">
    <citation type="submission" date="2023-03" db="EMBL/GenBank/DDBJ databases">
        <title>Bacillus Genome Sequencing.</title>
        <authorList>
            <person name="Dunlap C."/>
        </authorList>
    </citation>
    <scope>NUCLEOTIDE SEQUENCE [LARGE SCALE GENOMIC DNA]</scope>
    <source>
        <strain evidence="14 15">BD-533</strain>
    </source>
</reference>
<dbReference type="InterPro" id="IPR011335">
    <property type="entry name" value="Restrct_endonuc-II-like"/>
</dbReference>